<reference evidence="1" key="1">
    <citation type="journal article" date="2015" name="Nature">
        <title>Complex archaea that bridge the gap between prokaryotes and eukaryotes.</title>
        <authorList>
            <person name="Spang A."/>
            <person name="Saw J.H."/>
            <person name="Jorgensen S.L."/>
            <person name="Zaremba-Niedzwiedzka K."/>
            <person name="Martijn J."/>
            <person name="Lind A.E."/>
            <person name="van Eijk R."/>
            <person name="Schleper C."/>
            <person name="Guy L."/>
            <person name="Ettema T.J."/>
        </authorList>
    </citation>
    <scope>NUCLEOTIDE SEQUENCE</scope>
</reference>
<proteinExistence type="predicted"/>
<gene>
    <name evidence="1" type="ORF">LCGC14_3016660</name>
</gene>
<dbReference type="AlphaFoldDB" id="A0A0F8WWF1"/>
<organism evidence="1">
    <name type="scientific">marine sediment metagenome</name>
    <dbReference type="NCBI Taxonomy" id="412755"/>
    <lineage>
        <taxon>unclassified sequences</taxon>
        <taxon>metagenomes</taxon>
        <taxon>ecological metagenomes</taxon>
    </lineage>
</organism>
<protein>
    <submittedName>
        <fullName evidence="1">Uncharacterized protein</fullName>
    </submittedName>
</protein>
<dbReference type="EMBL" id="LAZR01062592">
    <property type="protein sequence ID" value="KKK61207.1"/>
    <property type="molecule type" value="Genomic_DNA"/>
</dbReference>
<accession>A0A0F8WWF1</accession>
<evidence type="ECO:0000313" key="1">
    <source>
        <dbReference type="EMBL" id="KKK61207.1"/>
    </source>
</evidence>
<sequence length="95" mass="10841">VLPNAEIELLEIKKMSCTEIKAKNSIGRYWTPENGKIGRAMLDSCKVEKVSTGLSPFVEFCSTKPLDPPFWPDKLIQNATHTFNHEFCVWEERIG</sequence>
<comment type="caution">
    <text evidence="1">The sequence shown here is derived from an EMBL/GenBank/DDBJ whole genome shotgun (WGS) entry which is preliminary data.</text>
</comment>
<feature type="non-terminal residue" evidence="1">
    <location>
        <position position="1"/>
    </location>
</feature>
<name>A0A0F8WWF1_9ZZZZ</name>